<dbReference type="InterPro" id="IPR035921">
    <property type="entry name" value="F/V-ATP_Csub_sf"/>
</dbReference>
<evidence type="ECO:0000313" key="16">
    <source>
        <dbReference type="EMBL" id="VDN25518.1"/>
    </source>
</evidence>
<keyword evidence="10" id="KW-0496">Mitochondrion</keyword>
<feature type="transmembrane region" description="Helical" evidence="14">
    <location>
        <begin position="97"/>
        <end position="125"/>
    </location>
</feature>
<dbReference type="CDD" id="cd18182">
    <property type="entry name" value="ATP-synt_Fo_c_ATP5G3"/>
    <property type="match status" value="1"/>
</dbReference>
<evidence type="ECO:0000256" key="9">
    <source>
        <dbReference type="ARBA" id="ARBA00023121"/>
    </source>
</evidence>
<dbReference type="PRINTS" id="PR00124">
    <property type="entry name" value="ATPASEC"/>
</dbReference>
<evidence type="ECO:0000256" key="11">
    <source>
        <dbReference type="ARBA" id="ARBA00023136"/>
    </source>
</evidence>
<proteinExistence type="inferred from homology"/>
<evidence type="ECO:0000256" key="12">
    <source>
        <dbReference type="ARBA" id="ARBA00029852"/>
    </source>
</evidence>
<evidence type="ECO:0000256" key="6">
    <source>
        <dbReference type="ARBA" id="ARBA00022781"/>
    </source>
</evidence>
<name>A0A3P7MSI5_CYLGO</name>
<dbReference type="PROSITE" id="PS00605">
    <property type="entry name" value="ATPASE_C"/>
    <property type="match status" value="1"/>
</dbReference>
<dbReference type="Gene3D" id="1.20.20.10">
    <property type="entry name" value="F1F0 ATP synthase subunit C"/>
    <property type="match status" value="1"/>
</dbReference>
<evidence type="ECO:0000256" key="7">
    <source>
        <dbReference type="ARBA" id="ARBA00022989"/>
    </source>
</evidence>
<sequence>MKTIIEAEVNMYCQRLVLPLSRITTTMRLFPIFRAEKVLASRFLHTTSANKDVDSAAKYIGAGAATIGAAGSGAGIGSVFAALISGYARNPKLKMELFSCALLGFALSELMGLFCITMAFMILFAF</sequence>
<evidence type="ECO:0000256" key="1">
    <source>
        <dbReference type="ARBA" id="ARBA00004225"/>
    </source>
</evidence>
<keyword evidence="11 14" id="KW-0472">Membrane</keyword>
<comment type="similarity">
    <text evidence="2 14">Belongs to the ATPase C chain family.</text>
</comment>
<organism evidence="16 17">
    <name type="scientific">Cylicostephanus goldi</name>
    <name type="common">Nematode worm</name>
    <dbReference type="NCBI Taxonomy" id="71465"/>
    <lineage>
        <taxon>Eukaryota</taxon>
        <taxon>Metazoa</taxon>
        <taxon>Ecdysozoa</taxon>
        <taxon>Nematoda</taxon>
        <taxon>Chromadorea</taxon>
        <taxon>Rhabditida</taxon>
        <taxon>Rhabditina</taxon>
        <taxon>Rhabditomorpha</taxon>
        <taxon>Strongyloidea</taxon>
        <taxon>Strongylidae</taxon>
        <taxon>Cylicostephanus</taxon>
    </lineage>
</organism>
<keyword evidence="17" id="KW-1185">Reference proteome</keyword>
<dbReference type="PANTHER" id="PTHR10031">
    <property type="entry name" value="ATP SYNTHASE LIPID-BINDING PROTEIN, MITOCHONDRIAL"/>
    <property type="match status" value="1"/>
</dbReference>
<keyword evidence="6 14" id="KW-0375">Hydrogen ion transport</keyword>
<dbReference type="InterPro" id="IPR002379">
    <property type="entry name" value="ATPase_proteolipid_c-like_dom"/>
</dbReference>
<keyword evidence="4" id="KW-0138">CF(0)</keyword>
<keyword evidence="9 14" id="KW-0446">Lipid-binding</keyword>
<evidence type="ECO:0000256" key="3">
    <source>
        <dbReference type="ARBA" id="ARBA00022448"/>
    </source>
</evidence>
<evidence type="ECO:0000256" key="5">
    <source>
        <dbReference type="ARBA" id="ARBA00022692"/>
    </source>
</evidence>
<dbReference type="GO" id="GO:0033177">
    <property type="term" value="C:proton-transporting two-sector ATPase complex, proton-transporting domain"/>
    <property type="evidence" value="ECO:0007669"/>
    <property type="project" value="InterPro"/>
</dbReference>
<dbReference type="GO" id="GO:0015986">
    <property type="term" value="P:proton motive force-driven ATP synthesis"/>
    <property type="evidence" value="ECO:0007669"/>
    <property type="project" value="InterPro"/>
</dbReference>
<dbReference type="GO" id="GO:0031966">
    <property type="term" value="C:mitochondrial membrane"/>
    <property type="evidence" value="ECO:0007669"/>
    <property type="project" value="UniProtKB-SubCell"/>
</dbReference>
<keyword evidence="5 14" id="KW-0812">Transmembrane</keyword>
<keyword evidence="8 14" id="KW-0406">Ion transport</keyword>
<evidence type="ECO:0000256" key="13">
    <source>
        <dbReference type="ARBA" id="ARBA00033111"/>
    </source>
</evidence>
<reference evidence="16 17" key="1">
    <citation type="submission" date="2018-11" db="EMBL/GenBank/DDBJ databases">
        <authorList>
            <consortium name="Pathogen Informatics"/>
        </authorList>
    </citation>
    <scope>NUCLEOTIDE SEQUENCE [LARGE SCALE GENOMIC DNA]</scope>
</reference>
<gene>
    <name evidence="16" type="ORF">CGOC_LOCUS10132</name>
</gene>
<comment type="subcellular location">
    <subcellularLocation>
        <location evidence="1">Mitochondrion membrane</location>
        <topology evidence="1">Multi-pass membrane protein</topology>
    </subcellularLocation>
</comment>
<protein>
    <recommendedName>
        <fullName evidence="13">ATPase protein 9</fullName>
    </recommendedName>
    <alternativeName>
        <fullName evidence="12">ATPase subunit c</fullName>
    </alternativeName>
</protein>
<dbReference type="InterPro" id="IPR020537">
    <property type="entry name" value="ATP_synth_F0_csu_DDCD_BS"/>
</dbReference>
<dbReference type="InterPro" id="IPR000454">
    <property type="entry name" value="ATP_synth_F0_csu"/>
</dbReference>
<dbReference type="HAMAP" id="MF_01396">
    <property type="entry name" value="ATP_synth_c_bact"/>
    <property type="match status" value="1"/>
</dbReference>
<dbReference type="GO" id="GO:0045259">
    <property type="term" value="C:proton-transporting ATP synthase complex"/>
    <property type="evidence" value="ECO:0007669"/>
    <property type="project" value="UniProtKB-KW"/>
</dbReference>
<evidence type="ECO:0000259" key="15">
    <source>
        <dbReference type="Pfam" id="PF00137"/>
    </source>
</evidence>
<dbReference type="AlphaFoldDB" id="A0A3P7MSI5"/>
<dbReference type="EMBL" id="UYRV01109848">
    <property type="protein sequence ID" value="VDN25518.1"/>
    <property type="molecule type" value="Genomic_DNA"/>
</dbReference>
<keyword evidence="7 14" id="KW-1133">Transmembrane helix</keyword>
<evidence type="ECO:0000313" key="17">
    <source>
        <dbReference type="Proteomes" id="UP000271889"/>
    </source>
</evidence>
<dbReference type="GO" id="GO:0008289">
    <property type="term" value="F:lipid binding"/>
    <property type="evidence" value="ECO:0007669"/>
    <property type="project" value="UniProtKB-KW"/>
</dbReference>
<dbReference type="FunFam" id="1.20.20.10:FF:000003">
    <property type="entry name" value="Atp synthase f complex subunit mitochondrial"/>
    <property type="match status" value="1"/>
</dbReference>
<evidence type="ECO:0000256" key="8">
    <source>
        <dbReference type="ARBA" id="ARBA00023065"/>
    </source>
</evidence>
<dbReference type="InterPro" id="IPR038662">
    <property type="entry name" value="ATP_synth_F0_csu_sf"/>
</dbReference>
<keyword evidence="3 14" id="KW-0813">Transport</keyword>
<dbReference type="OrthoDB" id="438052at2759"/>
<evidence type="ECO:0000256" key="10">
    <source>
        <dbReference type="ARBA" id="ARBA00023128"/>
    </source>
</evidence>
<dbReference type="GO" id="GO:0015078">
    <property type="term" value="F:proton transmembrane transporter activity"/>
    <property type="evidence" value="ECO:0007669"/>
    <property type="project" value="InterPro"/>
</dbReference>
<dbReference type="Proteomes" id="UP000271889">
    <property type="component" value="Unassembled WGS sequence"/>
</dbReference>
<dbReference type="PANTHER" id="PTHR10031:SF0">
    <property type="entry name" value="ATPASE PROTEIN 9"/>
    <property type="match status" value="1"/>
</dbReference>
<feature type="domain" description="V-ATPase proteolipid subunit C-like" evidence="15">
    <location>
        <begin position="60"/>
        <end position="122"/>
    </location>
</feature>
<evidence type="ECO:0000256" key="4">
    <source>
        <dbReference type="ARBA" id="ARBA00022547"/>
    </source>
</evidence>
<dbReference type="SUPFAM" id="SSF81333">
    <property type="entry name" value="F1F0 ATP synthase subunit C"/>
    <property type="match status" value="1"/>
</dbReference>
<dbReference type="Pfam" id="PF00137">
    <property type="entry name" value="ATP-synt_C"/>
    <property type="match status" value="1"/>
</dbReference>
<accession>A0A3P7MSI5</accession>
<feature type="transmembrane region" description="Helical" evidence="14">
    <location>
        <begin position="59"/>
        <end position="85"/>
    </location>
</feature>
<evidence type="ECO:0000256" key="2">
    <source>
        <dbReference type="ARBA" id="ARBA00006704"/>
    </source>
</evidence>
<evidence type="ECO:0000256" key="14">
    <source>
        <dbReference type="RuleBase" id="RU004221"/>
    </source>
</evidence>